<accession>A0ABD1JSU5</accession>
<evidence type="ECO:0000256" key="3">
    <source>
        <dbReference type="ARBA" id="ARBA00015843"/>
    </source>
</evidence>
<dbReference type="EMBL" id="JBHFQA010000012">
    <property type="protein sequence ID" value="KAL2089838.1"/>
    <property type="molecule type" value="Genomic_DNA"/>
</dbReference>
<dbReference type="AlphaFoldDB" id="A0ABD1JSU5"/>
<evidence type="ECO:0000256" key="4">
    <source>
        <dbReference type="ARBA" id="ARBA00022448"/>
    </source>
</evidence>
<keyword evidence="4" id="KW-0813">Transport</keyword>
<dbReference type="PANTHER" id="PTHR13050">
    <property type="entry name" value="USE1-LIKE PROTEIN"/>
    <property type="match status" value="1"/>
</dbReference>
<dbReference type="Pfam" id="PF09753">
    <property type="entry name" value="Use1"/>
    <property type="match status" value="1"/>
</dbReference>
<evidence type="ECO:0000256" key="2">
    <source>
        <dbReference type="ARBA" id="ARBA00007891"/>
    </source>
</evidence>
<feature type="coiled-coil region" evidence="12">
    <location>
        <begin position="165"/>
        <end position="224"/>
    </location>
</feature>
<name>A0ABD1JSU5_9TELE</name>
<evidence type="ECO:0000313" key="14">
    <source>
        <dbReference type="EMBL" id="KAL2089838.1"/>
    </source>
</evidence>
<dbReference type="GO" id="GO:0016192">
    <property type="term" value="P:vesicle-mediated transport"/>
    <property type="evidence" value="ECO:0007669"/>
    <property type="project" value="UniProtKB-KW"/>
</dbReference>
<evidence type="ECO:0000313" key="15">
    <source>
        <dbReference type="Proteomes" id="UP001591681"/>
    </source>
</evidence>
<dbReference type="GO" id="GO:0005789">
    <property type="term" value="C:endoplasmic reticulum membrane"/>
    <property type="evidence" value="ECO:0007669"/>
    <property type="project" value="UniProtKB-SubCell"/>
</dbReference>
<organism evidence="14 15">
    <name type="scientific">Coilia grayii</name>
    <name type="common">Gray's grenadier anchovy</name>
    <dbReference type="NCBI Taxonomy" id="363190"/>
    <lineage>
        <taxon>Eukaryota</taxon>
        <taxon>Metazoa</taxon>
        <taxon>Chordata</taxon>
        <taxon>Craniata</taxon>
        <taxon>Vertebrata</taxon>
        <taxon>Euteleostomi</taxon>
        <taxon>Actinopterygii</taxon>
        <taxon>Neopterygii</taxon>
        <taxon>Teleostei</taxon>
        <taxon>Clupei</taxon>
        <taxon>Clupeiformes</taxon>
        <taxon>Clupeoidei</taxon>
        <taxon>Engraulidae</taxon>
        <taxon>Coilinae</taxon>
        <taxon>Coilia</taxon>
    </lineage>
</organism>
<dbReference type="CDD" id="cd15860">
    <property type="entry name" value="SNARE_USE1"/>
    <property type="match status" value="1"/>
</dbReference>
<comment type="caution">
    <text evidence="14">The sequence shown here is derived from an EMBL/GenBank/DDBJ whole genome shotgun (WGS) entry which is preliminary data.</text>
</comment>
<feature type="transmembrane region" description="Helical" evidence="13">
    <location>
        <begin position="231"/>
        <end position="254"/>
    </location>
</feature>
<keyword evidence="8" id="KW-0653">Protein transport</keyword>
<evidence type="ECO:0000256" key="13">
    <source>
        <dbReference type="SAM" id="Phobius"/>
    </source>
</evidence>
<dbReference type="GO" id="GO:0015031">
    <property type="term" value="P:protein transport"/>
    <property type="evidence" value="ECO:0007669"/>
    <property type="project" value="UniProtKB-KW"/>
</dbReference>
<gene>
    <name evidence="14" type="ORF">ACEWY4_014526</name>
</gene>
<keyword evidence="10 13" id="KW-0472">Membrane</keyword>
<evidence type="ECO:0000256" key="8">
    <source>
        <dbReference type="ARBA" id="ARBA00022927"/>
    </source>
</evidence>
<evidence type="ECO:0000256" key="11">
    <source>
        <dbReference type="ARBA" id="ARBA00032711"/>
    </source>
</evidence>
<dbReference type="PANTHER" id="PTHR13050:SF7">
    <property type="entry name" value="VESICLE TRANSPORT PROTEIN USE1"/>
    <property type="match status" value="1"/>
</dbReference>
<keyword evidence="5 13" id="KW-0812">Transmembrane</keyword>
<evidence type="ECO:0000256" key="7">
    <source>
        <dbReference type="ARBA" id="ARBA00022892"/>
    </source>
</evidence>
<reference evidence="14 15" key="1">
    <citation type="submission" date="2024-09" db="EMBL/GenBank/DDBJ databases">
        <title>A chromosome-level genome assembly of Gray's grenadier anchovy, Coilia grayii.</title>
        <authorList>
            <person name="Fu Z."/>
        </authorList>
    </citation>
    <scope>NUCLEOTIDE SEQUENCE [LARGE SCALE GENOMIC DNA]</scope>
    <source>
        <strain evidence="14">G4</strain>
        <tissue evidence="14">Muscle</tissue>
    </source>
</reference>
<comment type="similarity">
    <text evidence="2">Belongs to the USE1 family.</text>
</comment>
<evidence type="ECO:0000256" key="9">
    <source>
        <dbReference type="ARBA" id="ARBA00022989"/>
    </source>
</evidence>
<evidence type="ECO:0000256" key="10">
    <source>
        <dbReference type="ARBA" id="ARBA00023136"/>
    </source>
</evidence>
<evidence type="ECO:0000256" key="1">
    <source>
        <dbReference type="ARBA" id="ARBA00004163"/>
    </source>
</evidence>
<evidence type="ECO:0000256" key="12">
    <source>
        <dbReference type="SAM" id="Coils"/>
    </source>
</evidence>
<keyword evidence="7" id="KW-0931">ER-Golgi transport</keyword>
<protein>
    <recommendedName>
        <fullName evidence="3">Vesicle transport protein USE1</fullName>
    </recommendedName>
    <alternativeName>
        <fullName evidence="11">USE1-like protein</fullName>
    </alternativeName>
</protein>
<keyword evidence="6" id="KW-0256">Endoplasmic reticulum</keyword>
<keyword evidence="9 13" id="KW-1133">Transmembrane helix</keyword>
<proteinExistence type="inferred from homology"/>
<sequence length="258" mass="29621">MAASRLEINFIRLLSRCESIASEKRGETEWRLEKYVGALEEMLVALRKSPSKPTPEVLTDYTRKVDFLKGLLEAEKLSSTAEKALANQFLAPGRTPTICNERMPASKTVHIQAKARCTGEMRNELMGLGPSDTDSSESDLRQRRVVPLDERQSAAELDAILQHHHNLQEKLAEEMLNLARNLKNNTLAQQNIIKQDNQTLSQSMRQADVNFEKLKTESERLEQHAKKSVNWFLWLMLILVSFTFISMILFIRIFPRLR</sequence>
<keyword evidence="12" id="KW-0175">Coiled coil</keyword>
<dbReference type="Proteomes" id="UP001591681">
    <property type="component" value="Unassembled WGS sequence"/>
</dbReference>
<comment type="subcellular location">
    <subcellularLocation>
        <location evidence="1">Endoplasmic reticulum membrane</location>
        <topology evidence="1">Single-pass type IV membrane protein</topology>
    </subcellularLocation>
</comment>
<evidence type="ECO:0000256" key="5">
    <source>
        <dbReference type="ARBA" id="ARBA00022692"/>
    </source>
</evidence>
<dbReference type="InterPro" id="IPR019150">
    <property type="entry name" value="Vesicle_transport_protein_Use1"/>
</dbReference>
<keyword evidence="15" id="KW-1185">Reference proteome</keyword>
<evidence type="ECO:0000256" key="6">
    <source>
        <dbReference type="ARBA" id="ARBA00022824"/>
    </source>
</evidence>